<name>A0A2P4YDG4_9STRA</name>
<organism evidence="1 2">
    <name type="scientific">Phytophthora palmivora</name>
    <dbReference type="NCBI Taxonomy" id="4796"/>
    <lineage>
        <taxon>Eukaryota</taxon>
        <taxon>Sar</taxon>
        <taxon>Stramenopiles</taxon>
        <taxon>Oomycota</taxon>
        <taxon>Peronosporomycetes</taxon>
        <taxon>Peronosporales</taxon>
        <taxon>Peronosporaceae</taxon>
        <taxon>Phytophthora</taxon>
    </lineage>
</organism>
<comment type="caution">
    <text evidence="1">The sequence shown here is derived from an EMBL/GenBank/DDBJ whole genome shotgun (WGS) entry which is preliminary data.</text>
</comment>
<dbReference type="PANTHER" id="PTHR31366:SF2">
    <property type="entry name" value="UPF0739 PROTEIN C1ORF74"/>
    <property type="match status" value="1"/>
</dbReference>
<keyword evidence="2" id="KW-1185">Reference proteome</keyword>
<reference evidence="1 2" key="1">
    <citation type="journal article" date="2017" name="Genome Biol. Evol.">
        <title>Phytophthora megakarya and P. palmivora, closely related causal agents of cacao black pod rot, underwent increases in genome sizes and gene numbers by different mechanisms.</title>
        <authorList>
            <person name="Ali S.S."/>
            <person name="Shao J."/>
            <person name="Lary D.J."/>
            <person name="Kronmiller B."/>
            <person name="Shen D."/>
            <person name="Strem M.D."/>
            <person name="Amoako-Attah I."/>
            <person name="Akrofi A.Y."/>
            <person name="Begoude B.A."/>
            <person name="Ten Hoopen G.M."/>
            <person name="Coulibaly K."/>
            <person name="Kebe B.I."/>
            <person name="Melnick R.L."/>
            <person name="Guiltinan M.J."/>
            <person name="Tyler B.M."/>
            <person name="Meinhardt L.W."/>
            <person name="Bailey B.A."/>
        </authorList>
    </citation>
    <scope>NUCLEOTIDE SEQUENCE [LARGE SCALE GENOMIC DNA]</scope>
    <source>
        <strain evidence="2">sbr112.9</strain>
    </source>
</reference>
<dbReference type="PANTHER" id="PTHR31366">
    <property type="entry name" value="UPF0739 PROTEIN C1ORF74"/>
    <property type="match status" value="1"/>
</dbReference>
<evidence type="ECO:0000313" key="1">
    <source>
        <dbReference type="EMBL" id="POM75853.1"/>
    </source>
</evidence>
<dbReference type="Proteomes" id="UP000237271">
    <property type="component" value="Unassembled WGS sequence"/>
</dbReference>
<dbReference type="Pfam" id="PF14953">
    <property type="entry name" value="DUF4504"/>
    <property type="match status" value="1"/>
</dbReference>
<accession>A0A2P4YDG4</accession>
<dbReference type="EMBL" id="NCKW01003629">
    <property type="protein sequence ID" value="POM75853.1"/>
    <property type="molecule type" value="Genomic_DNA"/>
</dbReference>
<dbReference type="AlphaFoldDB" id="A0A2P4YDG4"/>
<proteinExistence type="predicted"/>
<dbReference type="OrthoDB" id="63594at2759"/>
<evidence type="ECO:0000313" key="2">
    <source>
        <dbReference type="Proteomes" id="UP000237271"/>
    </source>
</evidence>
<sequence>MSCYPSDSKVLSVLLAFQREIRAFVSPADQSKLSSASWWLYHSARRSQYTGKRRSWPTDDELNALTQRLHIRLARGGRTDGRKRRTRMKLSRGQLRVLLRDLLLVASGLRPSCLVDCCALTKELAKLLLDYLDEEEIYEASLVRAVLLDGNVFFVNVDAFVCHKMATGLEQQMYADVSASLTQPKLISNSSMKGARRIQAFAEWTVTACRDLVASKSRVLEWKAPIALNATALAGILLCYPCVYDIYEDHDVAVDEWSEQENCLGLCPLLLLQIMAIVPQQQLELTLHEFSVPQHLLDNFKKDDEEEAD</sequence>
<dbReference type="InterPro" id="IPR027850">
    <property type="entry name" value="DUF4504"/>
</dbReference>
<feature type="non-terminal residue" evidence="1">
    <location>
        <position position="309"/>
    </location>
</feature>
<protein>
    <submittedName>
        <fullName evidence="1">Uncharacterized protein</fullName>
    </submittedName>
</protein>
<gene>
    <name evidence="1" type="ORF">PHPALM_6984</name>
</gene>